<accession>A0ABW2L2S9</accession>
<evidence type="ECO:0000256" key="2">
    <source>
        <dbReference type="ARBA" id="ARBA00024446"/>
    </source>
</evidence>
<dbReference type="InterPro" id="IPR037233">
    <property type="entry name" value="CcmK-like_sf"/>
</dbReference>
<dbReference type="InterPro" id="IPR000249">
    <property type="entry name" value="BMC_dom"/>
</dbReference>
<comment type="caution">
    <text evidence="5">The sequence shown here is derived from an EMBL/GenBank/DDBJ whole genome shotgun (WGS) entry which is preliminary data.</text>
</comment>
<feature type="domain" description="BMC" evidence="4">
    <location>
        <begin position="5"/>
        <end position="90"/>
    </location>
</feature>
<dbReference type="Proteomes" id="UP001596472">
    <property type="component" value="Unassembled WGS sequence"/>
</dbReference>
<dbReference type="Gene3D" id="3.30.70.1710">
    <property type="match status" value="1"/>
</dbReference>
<evidence type="ECO:0000256" key="1">
    <source>
        <dbReference type="ARBA" id="ARBA00024322"/>
    </source>
</evidence>
<evidence type="ECO:0000259" key="4">
    <source>
        <dbReference type="PROSITE" id="PS51930"/>
    </source>
</evidence>
<keyword evidence="6" id="KW-1185">Reference proteome</keyword>
<dbReference type="CDD" id="cd07045">
    <property type="entry name" value="BMC_CcmK_like"/>
    <property type="match status" value="1"/>
</dbReference>
<reference evidence="6" key="1">
    <citation type="journal article" date="2019" name="Int. J. Syst. Evol. Microbiol.">
        <title>The Global Catalogue of Microorganisms (GCM) 10K type strain sequencing project: providing services to taxonomists for standard genome sequencing and annotation.</title>
        <authorList>
            <consortium name="The Broad Institute Genomics Platform"/>
            <consortium name="The Broad Institute Genome Sequencing Center for Infectious Disease"/>
            <person name="Wu L."/>
            <person name="Ma J."/>
        </authorList>
    </citation>
    <scope>NUCLEOTIDE SEQUENCE [LARGE SCALE GENOMIC DNA]</scope>
    <source>
        <strain evidence="6">CGMCC 4.1467</strain>
    </source>
</reference>
<evidence type="ECO:0000256" key="3">
    <source>
        <dbReference type="PROSITE-ProRule" id="PRU01278"/>
    </source>
</evidence>
<evidence type="ECO:0000313" key="5">
    <source>
        <dbReference type="EMBL" id="MFC7335653.1"/>
    </source>
</evidence>
<proteinExistence type="inferred from homology"/>
<dbReference type="InterPro" id="IPR050575">
    <property type="entry name" value="BMC_shell"/>
</dbReference>
<comment type="subcellular location">
    <subcellularLocation>
        <location evidence="1">Bacterial microcompartment</location>
    </subcellularLocation>
</comment>
<protein>
    <submittedName>
        <fullName evidence="5">BMC domain-containing protein</fullName>
    </submittedName>
</protein>
<dbReference type="RefSeq" id="WP_379707979.1">
    <property type="nucleotide sequence ID" value="NZ_JBHTBS010000001.1"/>
</dbReference>
<dbReference type="Pfam" id="PF00936">
    <property type="entry name" value="BMC"/>
    <property type="match status" value="1"/>
</dbReference>
<dbReference type="EMBL" id="JBHTBS010000001">
    <property type="protein sequence ID" value="MFC7335653.1"/>
    <property type="molecule type" value="Genomic_DNA"/>
</dbReference>
<sequence>MSKQAVGLLETRGLCCLVAGIDAALKSANVKLAGPMKNVGSALCNAVIVGDVAAVKAGIDAAAEAASQLGEVVSAHVIARPDEAIDAVISSPKAKAPAARK</sequence>
<dbReference type="SMART" id="SM00877">
    <property type="entry name" value="BMC"/>
    <property type="match status" value="1"/>
</dbReference>
<dbReference type="PANTHER" id="PTHR33941">
    <property type="entry name" value="PROPANEDIOL UTILIZATION PROTEIN PDUA"/>
    <property type="match status" value="1"/>
</dbReference>
<gene>
    <name evidence="5" type="ORF">ACFQY0_00570</name>
</gene>
<keyword evidence="2" id="KW-1283">Bacterial microcompartment</keyword>
<organism evidence="5 6">
    <name type="scientific">Haloferula chungangensis</name>
    <dbReference type="NCBI Taxonomy" id="1048331"/>
    <lineage>
        <taxon>Bacteria</taxon>
        <taxon>Pseudomonadati</taxon>
        <taxon>Verrucomicrobiota</taxon>
        <taxon>Verrucomicrobiia</taxon>
        <taxon>Verrucomicrobiales</taxon>
        <taxon>Verrucomicrobiaceae</taxon>
        <taxon>Haloferula</taxon>
    </lineage>
</organism>
<name>A0ABW2L2S9_9BACT</name>
<comment type="similarity">
    <text evidence="3">Belongs to the bacterial microcompartments protein family.</text>
</comment>
<dbReference type="InterPro" id="IPR044872">
    <property type="entry name" value="CcmK/CsoS1_BMC"/>
</dbReference>
<dbReference type="SUPFAM" id="SSF143414">
    <property type="entry name" value="CcmK-like"/>
    <property type="match status" value="1"/>
</dbReference>
<dbReference type="PROSITE" id="PS51930">
    <property type="entry name" value="BMC_2"/>
    <property type="match status" value="1"/>
</dbReference>
<evidence type="ECO:0000313" key="6">
    <source>
        <dbReference type="Proteomes" id="UP001596472"/>
    </source>
</evidence>
<dbReference type="PANTHER" id="PTHR33941:SF11">
    <property type="entry name" value="BACTERIAL MICROCOMPARTMENT SHELL PROTEIN PDUJ"/>
    <property type="match status" value="1"/>
</dbReference>